<feature type="compositionally biased region" description="Basic residues" evidence="1">
    <location>
        <begin position="51"/>
        <end position="63"/>
    </location>
</feature>
<feature type="non-terminal residue" evidence="2">
    <location>
        <position position="82"/>
    </location>
</feature>
<proteinExistence type="predicted"/>
<name>A0A0F4IYD3_9ACTN</name>
<feature type="region of interest" description="Disordered" evidence="1">
    <location>
        <begin position="36"/>
        <end position="82"/>
    </location>
</feature>
<gene>
    <name evidence="2" type="ORF">VR44_30025</name>
</gene>
<evidence type="ECO:0000256" key="1">
    <source>
        <dbReference type="SAM" id="MobiDB-lite"/>
    </source>
</evidence>
<dbReference type="Proteomes" id="UP000033551">
    <property type="component" value="Unassembled WGS sequence"/>
</dbReference>
<reference evidence="2 3" key="1">
    <citation type="submission" date="2015-02" db="EMBL/GenBank/DDBJ databases">
        <authorList>
            <person name="Ju K.-S."/>
            <person name="Doroghazi J.R."/>
            <person name="Metcalf W."/>
        </authorList>
    </citation>
    <scope>NUCLEOTIDE SEQUENCE [LARGE SCALE GENOMIC DNA]</scope>
    <source>
        <strain evidence="2 3">NRRL ISP-5550</strain>
    </source>
</reference>
<dbReference type="EMBL" id="JZWV01000937">
    <property type="protein sequence ID" value="KJY26463.1"/>
    <property type="molecule type" value="Genomic_DNA"/>
</dbReference>
<evidence type="ECO:0000313" key="2">
    <source>
        <dbReference type="EMBL" id="KJY26463.1"/>
    </source>
</evidence>
<dbReference type="OrthoDB" id="4267655at2"/>
<keyword evidence="3" id="KW-1185">Reference proteome</keyword>
<accession>A0A0F4IYD3</accession>
<sequence length="82" mass="8663">MLPEGVDDGMSKEQKQDIQAAVAKAVERLELQTRRAQGHGPGHGFEGPLHSKVKGGVHTKAALKRAGTPQGDRIGERSPGLS</sequence>
<protein>
    <submittedName>
        <fullName evidence="2">Uncharacterized protein</fullName>
    </submittedName>
</protein>
<comment type="caution">
    <text evidence="2">The sequence shown here is derived from an EMBL/GenBank/DDBJ whole genome shotgun (WGS) entry which is preliminary data.</text>
</comment>
<dbReference type="AlphaFoldDB" id="A0A0F4IYD3"/>
<evidence type="ECO:0000313" key="3">
    <source>
        <dbReference type="Proteomes" id="UP000033551"/>
    </source>
</evidence>
<organism evidence="2 3">
    <name type="scientific">Streptomyces katrae</name>
    <dbReference type="NCBI Taxonomy" id="68223"/>
    <lineage>
        <taxon>Bacteria</taxon>
        <taxon>Bacillati</taxon>
        <taxon>Actinomycetota</taxon>
        <taxon>Actinomycetes</taxon>
        <taxon>Kitasatosporales</taxon>
        <taxon>Streptomycetaceae</taxon>
        <taxon>Streptomyces</taxon>
    </lineage>
</organism>